<feature type="compositionally biased region" description="Basic residues" evidence="1">
    <location>
        <begin position="298"/>
        <end position="309"/>
    </location>
</feature>
<evidence type="ECO:0000313" key="4">
    <source>
        <dbReference type="Proteomes" id="UP000284706"/>
    </source>
</evidence>
<evidence type="ECO:0000256" key="1">
    <source>
        <dbReference type="SAM" id="MobiDB-lite"/>
    </source>
</evidence>
<reference evidence="3 4" key="1">
    <citation type="journal article" date="2018" name="Evol. Lett.">
        <title>Horizontal gene cluster transfer increased hallucinogenic mushroom diversity.</title>
        <authorList>
            <person name="Reynolds H.T."/>
            <person name="Vijayakumar V."/>
            <person name="Gluck-Thaler E."/>
            <person name="Korotkin H.B."/>
            <person name="Matheny P.B."/>
            <person name="Slot J.C."/>
        </authorList>
    </citation>
    <scope>NUCLEOTIDE SEQUENCE [LARGE SCALE GENOMIC DNA]</scope>
    <source>
        <strain evidence="3 4">SRW20</strain>
    </source>
</reference>
<evidence type="ECO:0000259" key="2">
    <source>
        <dbReference type="Pfam" id="PF25534"/>
    </source>
</evidence>
<sequence length="324" mass="36788">MAFINPHHVIPGLQSLRADHITCWVEGHHGPKYVGTPRRSGNSLSGWIESIAGQTFTVNWHNNQRDYHMEGTLYIDGILCDTHIIPEATSFPEDKWSIANIGFIQVSPTSRRNFVFADVSALVHGPVSEASDPANNLGTIRLEVRRIRVDKAETMRSDYAYQGEALTTRYLPQELRDNTPHQVRFGQEYPQPTVRPIVVATHGGRIDQEPLYAFTFMYRPLEYLLERNLFPPQFQTPPPVIRVLTDFSADSPSAPSEAGRERSQSPEQSPPMASTSSAAPSQAGPPPYDDAQRPQERKKTRRVKRRREIRIHISEEEYVSDYEE</sequence>
<feature type="domain" description="DUF7918" evidence="2">
    <location>
        <begin position="38"/>
        <end position="224"/>
    </location>
</feature>
<keyword evidence="4" id="KW-1185">Reference proteome</keyword>
<proteinExistence type="predicted"/>
<feature type="compositionally biased region" description="Low complexity" evidence="1">
    <location>
        <begin position="270"/>
        <end position="282"/>
    </location>
</feature>
<dbReference type="InParanoid" id="A0A409W8F6"/>
<organism evidence="3 4">
    <name type="scientific">Gymnopilus dilepis</name>
    <dbReference type="NCBI Taxonomy" id="231916"/>
    <lineage>
        <taxon>Eukaryota</taxon>
        <taxon>Fungi</taxon>
        <taxon>Dikarya</taxon>
        <taxon>Basidiomycota</taxon>
        <taxon>Agaricomycotina</taxon>
        <taxon>Agaricomycetes</taxon>
        <taxon>Agaricomycetidae</taxon>
        <taxon>Agaricales</taxon>
        <taxon>Agaricineae</taxon>
        <taxon>Hymenogastraceae</taxon>
        <taxon>Gymnopilus</taxon>
    </lineage>
</organism>
<feature type="region of interest" description="Disordered" evidence="1">
    <location>
        <begin position="246"/>
        <end position="324"/>
    </location>
</feature>
<gene>
    <name evidence="3" type="ORF">CVT26_004892</name>
</gene>
<comment type="caution">
    <text evidence="3">The sequence shown here is derived from an EMBL/GenBank/DDBJ whole genome shotgun (WGS) entry which is preliminary data.</text>
</comment>
<dbReference type="AlphaFoldDB" id="A0A409W8F6"/>
<dbReference type="Pfam" id="PF25534">
    <property type="entry name" value="DUF7918"/>
    <property type="match status" value="1"/>
</dbReference>
<accession>A0A409W8F6</accession>
<dbReference type="InterPro" id="IPR057678">
    <property type="entry name" value="DUF7918"/>
</dbReference>
<name>A0A409W8F6_9AGAR</name>
<dbReference type="STRING" id="231916.A0A409W8F6"/>
<dbReference type="Proteomes" id="UP000284706">
    <property type="component" value="Unassembled WGS sequence"/>
</dbReference>
<dbReference type="OrthoDB" id="3364132at2759"/>
<protein>
    <recommendedName>
        <fullName evidence="2">DUF7918 domain-containing protein</fullName>
    </recommendedName>
</protein>
<evidence type="ECO:0000313" key="3">
    <source>
        <dbReference type="EMBL" id="PPQ74784.1"/>
    </source>
</evidence>
<dbReference type="EMBL" id="NHYE01005314">
    <property type="protein sequence ID" value="PPQ74784.1"/>
    <property type="molecule type" value="Genomic_DNA"/>
</dbReference>